<organism evidence="1 2">
    <name type="scientific">[Clostridium] leptum DSM 753</name>
    <dbReference type="NCBI Taxonomy" id="428125"/>
    <lineage>
        <taxon>Bacteria</taxon>
        <taxon>Bacillati</taxon>
        <taxon>Bacillota</taxon>
        <taxon>Clostridia</taxon>
        <taxon>Eubacteriales</taxon>
        <taxon>Oscillospiraceae</taxon>
        <taxon>Oscillospiraceae incertae sedis</taxon>
    </lineage>
</organism>
<proteinExistence type="predicted"/>
<dbReference type="AlphaFoldDB" id="A0A855A1R6"/>
<evidence type="ECO:0000313" key="1">
    <source>
        <dbReference type="EMBL" id="PEQ23735.1"/>
    </source>
</evidence>
<protein>
    <submittedName>
        <fullName evidence="1">Uncharacterized protein</fullName>
    </submittedName>
</protein>
<sequence length="102" mass="11471">MEKQRLFKMTMVDRDFLMQGLRNYAVSVQSRGGNSEAVDALIRKTMAVTGGKLFLDESEYECAVRGINNLRDAYLSAGRSSGGIDRALFKLMNSKYKRAPVR</sequence>
<gene>
    <name evidence="1" type="ORF">CH238_12220</name>
</gene>
<evidence type="ECO:0000313" key="2">
    <source>
        <dbReference type="Proteomes" id="UP000220611"/>
    </source>
</evidence>
<name>A0A855A1R6_9FIRM</name>
<dbReference type="EMBL" id="NOXF01000011">
    <property type="protein sequence ID" value="PEQ23735.1"/>
    <property type="molecule type" value="Genomic_DNA"/>
</dbReference>
<keyword evidence="2" id="KW-1185">Reference proteome</keyword>
<reference evidence="1 2" key="1">
    <citation type="submission" date="2017-07" db="EMBL/GenBank/DDBJ databases">
        <title>Prevalence of linear plasmids in Cutibacterium (Propionibacterium) acnes isolates obtained from prostatic tissue.</title>
        <authorList>
            <person name="Davidsson S."/>
            <person name="Carlsson J."/>
            <person name="Molling P."/>
            <person name="Andren O."/>
            <person name="Andersson S.-O."/>
            <person name="Brzuszkiewicz E."/>
            <person name="Poehlein A."/>
            <person name="Al-Zeer M."/>
            <person name="Brinkmann V."/>
            <person name="Scavenius C."/>
            <person name="Nazipi S."/>
            <person name="Soderquist B."/>
            <person name="Bruggemann H."/>
        </authorList>
    </citation>
    <scope>NUCLEOTIDE SEQUENCE [LARGE SCALE GENOMIC DNA]</scope>
    <source>
        <strain evidence="1 2">DSM 753</strain>
    </source>
</reference>
<comment type="caution">
    <text evidence="1">The sequence shown here is derived from an EMBL/GenBank/DDBJ whole genome shotgun (WGS) entry which is preliminary data.</text>
</comment>
<accession>A0A855A1R6</accession>
<dbReference type="Proteomes" id="UP000220611">
    <property type="component" value="Unassembled WGS sequence"/>
</dbReference>